<evidence type="ECO:0000256" key="2">
    <source>
        <dbReference type="SAM" id="SignalP"/>
    </source>
</evidence>
<gene>
    <name evidence="3" type="ORF">ElyMa_002251500</name>
</gene>
<feature type="signal peptide" evidence="2">
    <location>
        <begin position="1"/>
        <end position="15"/>
    </location>
</feature>
<dbReference type="InterPro" id="IPR052728">
    <property type="entry name" value="O2_lipid_transport_reg"/>
</dbReference>
<accession>A0AAV4FXN5</accession>
<dbReference type="Proteomes" id="UP000762676">
    <property type="component" value="Unassembled WGS sequence"/>
</dbReference>
<keyword evidence="4" id="KW-1185">Reference proteome</keyword>
<feature type="chain" id="PRO_5043495328" evidence="2">
    <location>
        <begin position="16"/>
        <end position="116"/>
    </location>
</feature>
<keyword evidence="2" id="KW-0732">Signal</keyword>
<evidence type="ECO:0000256" key="1">
    <source>
        <dbReference type="SAM" id="Phobius"/>
    </source>
</evidence>
<evidence type="ECO:0000313" key="3">
    <source>
        <dbReference type="EMBL" id="GFR78029.1"/>
    </source>
</evidence>
<reference evidence="3 4" key="1">
    <citation type="journal article" date="2021" name="Elife">
        <title>Chloroplast acquisition without the gene transfer in kleptoplastic sea slugs, Plakobranchus ocellatus.</title>
        <authorList>
            <person name="Maeda T."/>
            <person name="Takahashi S."/>
            <person name="Yoshida T."/>
            <person name="Shimamura S."/>
            <person name="Takaki Y."/>
            <person name="Nagai Y."/>
            <person name="Toyoda A."/>
            <person name="Suzuki Y."/>
            <person name="Arimoto A."/>
            <person name="Ishii H."/>
            <person name="Satoh N."/>
            <person name="Nishiyama T."/>
            <person name="Hasebe M."/>
            <person name="Maruyama T."/>
            <person name="Minagawa J."/>
            <person name="Obokata J."/>
            <person name="Shigenobu S."/>
        </authorList>
    </citation>
    <scope>NUCLEOTIDE SEQUENCE [LARGE SCALE GENOMIC DNA]</scope>
</reference>
<feature type="transmembrane region" description="Helical" evidence="1">
    <location>
        <begin position="81"/>
        <end position="103"/>
    </location>
</feature>
<protein>
    <submittedName>
        <fullName evidence="3">Nose resistant to fluoxetine protein 6-like</fullName>
    </submittedName>
</protein>
<dbReference type="EMBL" id="BMAT01004679">
    <property type="protein sequence ID" value="GFR78029.1"/>
    <property type="molecule type" value="Genomic_DNA"/>
</dbReference>
<keyword evidence="1" id="KW-1133">Transmembrane helix</keyword>
<comment type="caution">
    <text evidence="3">The sequence shown here is derived from an EMBL/GenBank/DDBJ whole genome shotgun (WGS) entry which is preliminary data.</text>
</comment>
<dbReference type="AlphaFoldDB" id="A0AAV4FXN5"/>
<proteinExistence type="predicted"/>
<organism evidence="3 4">
    <name type="scientific">Elysia marginata</name>
    <dbReference type="NCBI Taxonomy" id="1093978"/>
    <lineage>
        <taxon>Eukaryota</taxon>
        <taxon>Metazoa</taxon>
        <taxon>Spiralia</taxon>
        <taxon>Lophotrochozoa</taxon>
        <taxon>Mollusca</taxon>
        <taxon>Gastropoda</taxon>
        <taxon>Heterobranchia</taxon>
        <taxon>Euthyneura</taxon>
        <taxon>Panpulmonata</taxon>
        <taxon>Sacoglossa</taxon>
        <taxon>Placobranchoidea</taxon>
        <taxon>Plakobranchidae</taxon>
        <taxon>Elysia</taxon>
    </lineage>
</organism>
<keyword evidence="1" id="KW-0812">Transmembrane</keyword>
<dbReference type="PANTHER" id="PTHR11161:SF0">
    <property type="entry name" value="O-ACYLTRANSFERASE LIKE PROTEIN"/>
    <property type="match status" value="1"/>
</dbReference>
<keyword evidence="1" id="KW-0472">Membrane</keyword>
<name>A0AAV4FXN5_9GAST</name>
<dbReference type="PANTHER" id="PTHR11161">
    <property type="entry name" value="O-ACYLTRANSFERASE"/>
    <property type="match status" value="1"/>
</dbReference>
<sequence length="116" mass="13224">MLVIVLILGLQQYCGEGPQWASVQPHDKTKCEKYWWTNLLYINNLVSIDKMCLGQAWYMGADMQFYVISPLMIIPFYFKPLYGLASCSVLLVTHVVATGILSVHNKWRPSPVLAED</sequence>
<evidence type="ECO:0000313" key="4">
    <source>
        <dbReference type="Proteomes" id="UP000762676"/>
    </source>
</evidence>